<evidence type="ECO:0000313" key="4">
    <source>
        <dbReference type="EMBL" id="EJZ06254.1"/>
    </source>
</evidence>
<dbReference type="Pfam" id="PF02720">
    <property type="entry name" value="DUF222"/>
    <property type="match status" value="1"/>
</dbReference>
<keyword evidence="5" id="KW-1185">Reference proteome</keyword>
<feature type="compositionally biased region" description="Acidic residues" evidence="2">
    <location>
        <begin position="90"/>
        <end position="104"/>
    </location>
</feature>
<dbReference type="Gene3D" id="1.10.30.50">
    <property type="match status" value="1"/>
</dbReference>
<feature type="compositionally biased region" description="Pro residues" evidence="2">
    <location>
        <begin position="345"/>
        <end position="356"/>
    </location>
</feature>
<name>K0V5A0_MYCVA</name>
<dbReference type="eggNOG" id="COG1403">
    <property type="taxonomic scope" value="Bacteria"/>
</dbReference>
<dbReference type="EMBL" id="ALQA01000061">
    <property type="protein sequence ID" value="EJZ06254.1"/>
    <property type="molecule type" value="Genomic_DNA"/>
</dbReference>
<feature type="compositionally biased region" description="Basic and acidic residues" evidence="2">
    <location>
        <begin position="153"/>
        <end position="164"/>
    </location>
</feature>
<feature type="region of interest" description="Disordered" evidence="2">
    <location>
        <begin position="80"/>
        <end position="110"/>
    </location>
</feature>
<accession>K0V5A0</accession>
<dbReference type="HOGENOM" id="CLU_057500_1_0_11"/>
<organism evidence="4 5">
    <name type="scientific">Mycolicibacterium vaccae ATCC 25954</name>
    <dbReference type="NCBI Taxonomy" id="1194972"/>
    <lineage>
        <taxon>Bacteria</taxon>
        <taxon>Bacillati</taxon>
        <taxon>Actinomycetota</taxon>
        <taxon>Actinomycetes</taxon>
        <taxon>Mycobacteriales</taxon>
        <taxon>Mycobacteriaceae</taxon>
        <taxon>Mycolicibacterium</taxon>
    </lineage>
</organism>
<comment type="caution">
    <text evidence="4">The sequence shown here is derived from an EMBL/GenBank/DDBJ whole genome shotgun (WGS) entry which is preliminary data.</text>
</comment>
<comment type="similarity">
    <text evidence="1">Belongs to the Rv1128c/1148c/1588c/1702c/1945/3466 family.</text>
</comment>
<proteinExistence type="inferred from homology"/>
<dbReference type="GO" id="GO:0003676">
    <property type="term" value="F:nucleic acid binding"/>
    <property type="evidence" value="ECO:0007669"/>
    <property type="project" value="InterPro"/>
</dbReference>
<feature type="region of interest" description="Disordered" evidence="2">
    <location>
        <begin position="153"/>
        <end position="173"/>
    </location>
</feature>
<protein>
    <recommendedName>
        <fullName evidence="3">HNH nuclease domain-containing protein</fullName>
    </recommendedName>
</protein>
<dbReference type="InterPro" id="IPR003870">
    <property type="entry name" value="DUF222"/>
</dbReference>
<reference evidence="4 5" key="1">
    <citation type="journal article" date="2012" name="J. Bacteriol.">
        <title>Complete Genome Sequence of Mycobacterium vaccae Type Strain ATCC 25954.</title>
        <authorList>
            <person name="Ho Y.S."/>
            <person name="Adroub S.A."/>
            <person name="Abadi M."/>
            <person name="Al Alwan B."/>
            <person name="Alkhateeb R."/>
            <person name="Gao G."/>
            <person name="Ragab A."/>
            <person name="Ali S."/>
            <person name="van Soolingen D."/>
            <person name="Bitter W."/>
            <person name="Pain A."/>
            <person name="Abdallah A.M."/>
        </authorList>
    </citation>
    <scope>NUCLEOTIDE SEQUENCE [LARGE SCALE GENOMIC DNA]</scope>
    <source>
        <strain evidence="4 5">ATCC 25954</strain>
    </source>
</reference>
<dbReference type="GO" id="GO:0004519">
    <property type="term" value="F:endonuclease activity"/>
    <property type="evidence" value="ECO:0007669"/>
    <property type="project" value="InterPro"/>
</dbReference>
<sequence>MKSMEGLIAWRLGTSMRNAETIVAVARRMAEFPRCVRDLREGRLSLDQVGAIAEGAGTGSDAHYAELASHSTVTQLRTAIKQEPKPESLPEPDSDAELDDDAEPVAESVRQPSISKRVEGEFTCWQIRLPAPEAAIFDAALQSHQDGLIAQWKRDHPDHPDRPEGSGVGRAPLPTGGNAFMALVHAGWDVEAARRPHGQHTTVVVHVDVKDKVAALHLGPALAAEQRRYLSCDATSEVWFERDGQPLGSGRATRTISRRLRRVLEYRDRSCVVPGCGATKGLHAHHLQHWEDGGPTELDNLVLICPFHHRLHHRGGITLTGPADQLVVTDRVGRRLEPGSLARPPTTPPPQVPPYRGPSGERIQWKWYHPYQPPPPTRN</sequence>
<dbReference type="SMART" id="SM00507">
    <property type="entry name" value="HNHc"/>
    <property type="match status" value="1"/>
</dbReference>
<dbReference type="AlphaFoldDB" id="K0V5A0"/>
<dbReference type="PATRIC" id="fig|1194972.3.peg.4475"/>
<dbReference type="InterPro" id="IPR002711">
    <property type="entry name" value="HNH"/>
</dbReference>
<feature type="region of interest" description="Disordered" evidence="2">
    <location>
        <begin position="336"/>
        <end position="379"/>
    </location>
</feature>
<feature type="domain" description="HNH nuclease" evidence="3">
    <location>
        <begin position="259"/>
        <end position="310"/>
    </location>
</feature>
<evidence type="ECO:0000313" key="5">
    <source>
        <dbReference type="Proteomes" id="UP000006072"/>
    </source>
</evidence>
<gene>
    <name evidence="4" type="ORF">MVAC_22450</name>
</gene>
<evidence type="ECO:0000256" key="2">
    <source>
        <dbReference type="SAM" id="MobiDB-lite"/>
    </source>
</evidence>
<dbReference type="InterPro" id="IPR003615">
    <property type="entry name" value="HNH_nuc"/>
</dbReference>
<dbReference type="CDD" id="cd00085">
    <property type="entry name" value="HNHc"/>
    <property type="match status" value="1"/>
</dbReference>
<evidence type="ECO:0000256" key="1">
    <source>
        <dbReference type="ARBA" id="ARBA00023450"/>
    </source>
</evidence>
<dbReference type="Proteomes" id="UP000006072">
    <property type="component" value="Unassembled WGS sequence"/>
</dbReference>
<dbReference type="GO" id="GO:0008270">
    <property type="term" value="F:zinc ion binding"/>
    <property type="evidence" value="ECO:0007669"/>
    <property type="project" value="InterPro"/>
</dbReference>
<evidence type="ECO:0000259" key="3">
    <source>
        <dbReference type="SMART" id="SM00507"/>
    </source>
</evidence>
<dbReference type="Pfam" id="PF01844">
    <property type="entry name" value="HNH"/>
    <property type="match status" value="1"/>
</dbReference>